<reference evidence="3" key="1">
    <citation type="journal article" date="2023" name="Commun. Biol.">
        <title>Genome analysis of Parmales, the sister group of diatoms, reveals the evolutionary specialization of diatoms from phago-mixotrophs to photoautotrophs.</title>
        <authorList>
            <person name="Ban H."/>
            <person name="Sato S."/>
            <person name="Yoshikawa S."/>
            <person name="Yamada K."/>
            <person name="Nakamura Y."/>
            <person name="Ichinomiya M."/>
            <person name="Sato N."/>
            <person name="Blanc-Mathieu R."/>
            <person name="Endo H."/>
            <person name="Kuwata A."/>
            <person name="Ogata H."/>
        </authorList>
    </citation>
    <scope>NUCLEOTIDE SEQUENCE [LARGE SCALE GENOMIC DNA]</scope>
</reference>
<feature type="compositionally biased region" description="Acidic residues" evidence="1">
    <location>
        <begin position="412"/>
        <end position="427"/>
    </location>
</feature>
<sequence>MLTLVTTKGSPTRRVISVEISTLSKVVKSACSSVIKTEAYLFLHDVSGGSFRSLIDTLRFNSISVPELENVAWVGGEGTEWMGQLGDMGERGWFGEDRMREYTEILCRLAGKVPSSNPRISTVCFQIPGQSCTSSMQPHLFSAYPHDRHLFGYDGLNRVLTRAKNTCLTVGGGGGIDWIRRGLGRWAFRGGGGCCGGPPVKGGECGGGDCGGRGAGWTAIRGMGHVKGLSEQLGKLGRYKGEVVEGWLSAVECMLEIKERTDPDGKVHKEGVPKGLLTKEERRERRRERERVKRIPVYAPFVMRLGYLRDEDEEVGVLYLTNLVQFISGGRSREVKDTDVLRGALREWRGREDGIWGGGLGERERELVEEAAFCCKSILLSDKTLLDTVKPSREWSLKAAKKLTSCSCCAPDEPESEDEGSSGEEEERGGGKWRGGWSAGTSGFAFDPDAAMRRVGRRAGRN</sequence>
<evidence type="ECO:0000256" key="1">
    <source>
        <dbReference type="SAM" id="MobiDB-lite"/>
    </source>
</evidence>
<dbReference type="OrthoDB" id="38099at2759"/>
<dbReference type="Proteomes" id="UP001165065">
    <property type="component" value="Unassembled WGS sequence"/>
</dbReference>
<protein>
    <submittedName>
        <fullName evidence="2">Uncharacterized protein</fullName>
    </submittedName>
</protein>
<evidence type="ECO:0000313" key="3">
    <source>
        <dbReference type="Proteomes" id="UP001165065"/>
    </source>
</evidence>
<accession>A0A9W7L8L8</accession>
<organism evidence="2 3">
    <name type="scientific">Triparma columacea</name>
    <dbReference type="NCBI Taxonomy" id="722753"/>
    <lineage>
        <taxon>Eukaryota</taxon>
        <taxon>Sar</taxon>
        <taxon>Stramenopiles</taxon>
        <taxon>Ochrophyta</taxon>
        <taxon>Bolidophyceae</taxon>
        <taxon>Parmales</taxon>
        <taxon>Triparmaceae</taxon>
        <taxon>Triparma</taxon>
    </lineage>
</organism>
<dbReference type="AlphaFoldDB" id="A0A9W7L8L8"/>
<keyword evidence="3" id="KW-1185">Reference proteome</keyword>
<name>A0A9W7L8L8_9STRA</name>
<evidence type="ECO:0000313" key="2">
    <source>
        <dbReference type="EMBL" id="GMI38183.1"/>
    </source>
</evidence>
<gene>
    <name evidence="2" type="ORF">TrCOL_g12262</name>
</gene>
<feature type="region of interest" description="Disordered" evidence="1">
    <location>
        <begin position="407"/>
        <end position="462"/>
    </location>
</feature>
<comment type="caution">
    <text evidence="2">The sequence shown here is derived from an EMBL/GenBank/DDBJ whole genome shotgun (WGS) entry which is preliminary data.</text>
</comment>
<proteinExistence type="predicted"/>
<dbReference type="EMBL" id="BRYA01001053">
    <property type="protein sequence ID" value="GMI38183.1"/>
    <property type="molecule type" value="Genomic_DNA"/>
</dbReference>